<dbReference type="SUPFAM" id="SSF48008">
    <property type="entry name" value="GntR ligand-binding domain-like"/>
    <property type="match status" value="1"/>
</dbReference>
<evidence type="ECO:0000256" key="1">
    <source>
        <dbReference type="ARBA" id="ARBA00023015"/>
    </source>
</evidence>
<name>A0ABV7KW80_9PROT</name>
<dbReference type="SUPFAM" id="SSF46785">
    <property type="entry name" value="Winged helix' DNA-binding domain"/>
    <property type="match status" value="1"/>
</dbReference>
<dbReference type="Pfam" id="PF00392">
    <property type="entry name" value="GntR"/>
    <property type="match status" value="1"/>
</dbReference>
<dbReference type="PROSITE" id="PS50949">
    <property type="entry name" value="HTH_GNTR"/>
    <property type="match status" value="1"/>
</dbReference>
<dbReference type="PANTHER" id="PTHR43537">
    <property type="entry name" value="TRANSCRIPTIONAL REGULATOR, GNTR FAMILY"/>
    <property type="match status" value="1"/>
</dbReference>
<evidence type="ECO:0000256" key="3">
    <source>
        <dbReference type="ARBA" id="ARBA00023163"/>
    </source>
</evidence>
<dbReference type="InterPro" id="IPR036388">
    <property type="entry name" value="WH-like_DNA-bd_sf"/>
</dbReference>
<comment type="caution">
    <text evidence="5">The sequence shown here is derived from an EMBL/GenBank/DDBJ whole genome shotgun (WGS) entry which is preliminary data.</text>
</comment>
<dbReference type="Gene3D" id="1.10.10.10">
    <property type="entry name" value="Winged helix-like DNA-binding domain superfamily/Winged helix DNA-binding domain"/>
    <property type="match status" value="1"/>
</dbReference>
<feature type="domain" description="HTH gntR-type" evidence="4">
    <location>
        <begin position="13"/>
        <end position="83"/>
    </location>
</feature>
<gene>
    <name evidence="5" type="ORF">ACFOGJ_05120</name>
</gene>
<keyword evidence="6" id="KW-1185">Reference proteome</keyword>
<keyword evidence="1" id="KW-0805">Transcription regulation</keyword>
<evidence type="ECO:0000313" key="5">
    <source>
        <dbReference type="EMBL" id="MFC3226600.1"/>
    </source>
</evidence>
<dbReference type="InterPro" id="IPR011711">
    <property type="entry name" value="GntR_C"/>
</dbReference>
<dbReference type="PRINTS" id="PR00035">
    <property type="entry name" value="HTHGNTR"/>
</dbReference>
<evidence type="ECO:0000259" key="4">
    <source>
        <dbReference type="PROSITE" id="PS50949"/>
    </source>
</evidence>
<sequence>MQQEVRFDPVQTHRTFEMVCQQIRAKLASGELRPGDKLPAERLLASQLNVSRSAIREALRSLEVAGVVHMVKGIKGGAFIREGTPDRMSEVIQDLIHLGAISLSDLTEARIALYEGMLPMVCERATDADLAALAANVATLEAAIRAGETAQRPHLAYGFYHLLGECSHNTAIIYLNDSLARILLEYTLLLSPQQRVPASDLLASRRRFLKHLQARNAQKAMEELRRHLRRTHRALWEGR</sequence>
<dbReference type="PANTHER" id="PTHR43537:SF5">
    <property type="entry name" value="UXU OPERON TRANSCRIPTIONAL REGULATOR"/>
    <property type="match status" value="1"/>
</dbReference>
<proteinExistence type="predicted"/>
<dbReference type="EMBL" id="JBHRTR010000015">
    <property type="protein sequence ID" value="MFC3226600.1"/>
    <property type="molecule type" value="Genomic_DNA"/>
</dbReference>
<dbReference type="InterPro" id="IPR000524">
    <property type="entry name" value="Tscrpt_reg_HTH_GntR"/>
</dbReference>
<evidence type="ECO:0000313" key="6">
    <source>
        <dbReference type="Proteomes" id="UP001595528"/>
    </source>
</evidence>
<keyword evidence="2" id="KW-0238">DNA-binding</keyword>
<reference evidence="6" key="1">
    <citation type="journal article" date="2019" name="Int. J. Syst. Evol. Microbiol.">
        <title>The Global Catalogue of Microorganisms (GCM) 10K type strain sequencing project: providing services to taxonomists for standard genome sequencing and annotation.</title>
        <authorList>
            <consortium name="The Broad Institute Genomics Platform"/>
            <consortium name="The Broad Institute Genome Sequencing Center for Infectious Disease"/>
            <person name="Wu L."/>
            <person name="Ma J."/>
        </authorList>
    </citation>
    <scope>NUCLEOTIDE SEQUENCE [LARGE SCALE GENOMIC DNA]</scope>
    <source>
        <strain evidence="6">KCTC 42964</strain>
    </source>
</reference>
<dbReference type="InterPro" id="IPR008920">
    <property type="entry name" value="TF_FadR/GntR_C"/>
</dbReference>
<protein>
    <submittedName>
        <fullName evidence="5">FadR/GntR family transcriptional regulator</fullName>
    </submittedName>
</protein>
<dbReference type="SMART" id="SM00345">
    <property type="entry name" value="HTH_GNTR"/>
    <property type="match status" value="1"/>
</dbReference>
<dbReference type="CDD" id="cd07377">
    <property type="entry name" value="WHTH_GntR"/>
    <property type="match status" value="1"/>
</dbReference>
<evidence type="ECO:0000256" key="2">
    <source>
        <dbReference type="ARBA" id="ARBA00023125"/>
    </source>
</evidence>
<accession>A0ABV7KW80</accession>
<organism evidence="5 6">
    <name type="scientific">Marinibaculum pumilum</name>
    <dbReference type="NCBI Taxonomy" id="1766165"/>
    <lineage>
        <taxon>Bacteria</taxon>
        <taxon>Pseudomonadati</taxon>
        <taxon>Pseudomonadota</taxon>
        <taxon>Alphaproteobacteria</taxon>
        <taxon>Rhodospirillales</taxon>
        <taxon>Rhodospirillaceae</taxon>
        <taxon>Marinibaculum</taxon>
    </lineage>
</organism>
<dbReference type="Gene3D" id="1.20.120.530">
    <property type="entry name" value="GntR ligand-binding domain-like"/>
    <property type="match status" value="1"/>
</dbReference>
<dbReference type="SMART" id="SM00895">
    <property type="entry name" value="FCD"/>
    <property type="match status" value="1"/>
</dbReference>
<dbReference type="RefSeq" id="WP_379898643.1">
    <property type="nucleotide sequence ID" value="NZ_JBHRTR010000015.1"/>
</dbReference>
<dbReference type="Pfam" id="PF07729">
    <property type="entry name" value="FCD"/>
    <property type="match status" value="1"/>
</dbReference>
<dbReference type="Proteomes" id="UP001595528">
    <property type="component" value="Unassembled WGS sequence"/>
</dbReference>
<keyword evidence="3" id="KW-0804">Transcription</keyword>
<dbReference type="InterPro" id="IPR036390">
    <property type="entry name" value="WH_DNA-bd_sf"/>
</dbReference>